<dbReference type="InterPro" id="IPR041726">
    <property type="entry name" value="ACAD10_11_N"/>
</dbReference>
<dbReference type="Proteomes" id="UP000186132">
    <property type="component" value="Unassembled WGS sequence"/>
</dbReference>
<keyword evidence="2" id="KW-0808">Transferase</keyword>
<evidence type="ECO:0000313" key="3">
    <source>
        <dbReference type="Proteomes" id="UP000186132"/>
    </source>
</evidence>
<feature type="domain" description="Aminoglycoside phosphotransferase" evidence="1">
    <location>
        <begin position="34"/>
        <end position="254"/>
    </location>
</feature>
<dbReference type="OrthoDB" id="3806873at2"/>
<dbReference type="Gene3D" id="3.30.200.20">
    <property type="entry name" value="Phosphorylase Kinase, domain 1"/>
    <property type="match status" value="1"/>
</dbReference>
<dbReference type="RefSeq" id="WP_073391407.1">
    <property type="nucleotide sequence ID" value="NZ_FQVU01000004.1"/>
</dbReference>
<dbReference type="STRING" id="1206085.SAMN05443575_3206"/>
<gene>
    <name evidence="2" type="ORF">SAMN05443575_3206</name>
</gene>
<dbReference type="CDD" id="cd05154">
    <property type="entry name" value="ACAD10_11_N-like"/>
    <property type="match status" value="1"/>
</dbReference>
<evidence type="ECO:0000259" key="1">
    <source>
        <dbReference type="Pfam" id="PF01636"/>
    </source>
</evidence>
<accession>A0A1M5PVI3</accession>
<dbReference type="AlphaFoldDB" id="A0A1M5PVI3"/>
<proteinExistence type="predicted"/>
<protein>
    <submittedName>
        <fullName evidence="2">Predicted kinase, aminoglycoside phosphotransferase (APT) family</fullName>
    </submittedName>
</protein>
<organism evidence="2 3">
    <name type="scientific">Jatrophihabitans endophyticus</name>
    <dbReference type="NCBI Taxonomy" id="1206085"/>
    <lineage>
        <taxon>Bacteria</taxon>
        <taxon>Bacillati</taxon>
        <taxon>Actinomycetota</taxon>
        <taxon>Actinomycetes</taxon>
        <taxon>Jatrophihabitantales</taxon>
        <taxon>Jatrophihabitantaceae</taxon>
        <taxon>Jatrophihabitans</taxon>
    </lineage>
</organism>
<dbReference type="EMBL" id="FQVU01000004">
    <property type="protein sequence ID" value="SHH05702.1"/>
    <property type="molecule type" value="Genomic_DNA"/>
</dbReference>
<name>A0A1M5PVI3_9ACTN</name>
<keyword evidence="3" id="KW-1185">Reference proteome</keyword>
<dbReference type="SUPFAM" id="SSF56112">
    <property type="entry name" value="Protein kinase-like (PK-like)"/>
    <property type="match status" value="1"/>
</dbReference>
<dbReference type="InterPro" id="IPR052898">
    <property type="entry name" value="ACAD10-like"/>
</dbReference>
<dbReference type="InterPro" id="IPR011009">
    <property type="entry name" value="Kinase-like_dom_sf"/>
</dbReference>
<reference evidence="2 3" key="1">
    <citation type="submission" date="2016-11" db="EMBL/GenBank/DDBJ databases">
        <authorList>
            <person name="Jaros S."/>
            <person name="Januszkiewicz K."/>
            <person name="Wedrychowicz H."/>
        </authorList>
    </citation>
    <scope>NUCLEOTIDE SEQUENCE [LARGE SCALE GENOMIC DNA]</scope>
    <source>
        <strain evidence="2 3">DSM 45627</strain>
    </source>
</reference>
<dbReference type="PANTHER" id="PTHR47829:SF1">
    <property type="entry name" value="HAD FAMILY PHOSPHATASE"/>
    <property type="match status" value="1"/>
</dbReference>
<dbReference type="InterPro" id="IPR002575">
    <property type="entry name" value="Aminoglycoside_PTrfase"/>
</dbReference>
<dbReference type="Gene3D" id="3.90.1200.10">
    <property type="match status" value="1"/>
</dbReference>
<keyword evidence="2" id="KW-0418">Kinase</keyword>
<dbReference type="Pfam" id="PF01636">
    <property type="entry name" value="APH"/>
    <property type="match status" value="1"/>
</dbReference>
<evidence type="ECO:0000313" key="2">
    <source>
        <dbReference type="EMBL" id="SHH05702.1"/>
    </source>
</evidence>
<dbReference type="PANTHER" id="PTHR47829">
    <property type="entry name" value="HYDROLASE, PUTATIVE (AFU_ORTHOLOGUE AFUA_1G12880)-RELATED"/>
    <property type="match status" value="1"/>
</dbReference>
<sequence>MSAPATDRLTRPDVVGALLAEVTGDERWRRPRATLIAGGKSNLTYLLASEAGELVLRRPPDGAVLATAHDMGREARVQRALAGTEVPVATILLVDDGDALGVPFYVMERVPGLVVRDALPAGFAPTRAGRHAVGAALVDTLADLHSVRPADVGLADFGRPDGFVPRQLRRWRQQWEASRDDEVAAVDELCTRLSTRVPASRAAGIVHGDYRLDNCVVDAHDHGRIAAVLDWELSTLGDPLTDVGMFAFYWADAAAVIPSLIAAVTHQPGFPTVDDVTERWSARTGIPIDDLGWYRAFAHFKFAVIAAGIHRRVQAGAMDGQDFGDLRAEIAATAESGLSLVPA</sequence>
<dbReference type="GO" id="GO:0016301">
    <property type="term" value="F:kinase activity"/>
    <property type="evidence" value="ECO:0007669"/>
    <property type="project" value="UniProtKB-KW"/>
</dbReference>